<evidence type="ECO:0000256" key="2">
    <source>
        <dbReference type="SAM" id="Phobius"/>
    </source>
</evidence>
<feature type="region of interest" description="Disordered" evidence="1">
    <location>
        <begin position="50"/>
        <end position="81"/>
    </location>
</feature>
<reference evidence="3" key="1">
    <citation type="submission" date="2023-11" db="EMBL/GenBank/DDBJ databases">
        <title>Genome assemblies of two species of porcelain crab, Petrolisthes cinctipes and Petrolisthes manimaculis (Anomura: Porcellanidae).</title>
        <authorList>
            <person name="Angst P."/>
        </authorList>
    </citation>
    <scope>NUCLEOTIDE SEQUENCE</scope>
    <source>
        <strain evidence="3">PB745_02</strain>
        <tissue evidence="3">Gill</tissue>
    </source>
</reference>
<keyword evidence="2" id="KW-0812">Transmembrane</keyword>
<keyword evidence="2" id="KW-0472">Membrane</keyword>
<dbReference type="EMBL" id="JAWZYT010000499">
    <property type="protein sequence ID" value="KAK4322831.1"/>
    <property type="molecule type" value="Genomic_DNA"/>
</dbReference>
<sequence length="81" mass="9210">MPLPTWPVRISVLIFLSSPHRLFSTLASLFLLLLLDKRIQASVSDLHTSLRSDNLDFSPPHPIQPTDRDPTNQPTRLHSRS</sequence>
<accession>A0AAE1QAA7</accession>
<gene>
    <name evidence="3" type="ORF">Pmani_006436</name>
</gene>
<feature type="compositionally biased region" description="Polar residues" evidence="1">
    <location>
        <begin position="71"/>
        <end position="81"/>
    </location>
</feature>
<feature type="transmembrane region" description="Helical" evidence="2">
    <location>
        <begin position="12"/>
        <end position="35"/>
    </location>
</feature>
<keyword evidence="2" id="KW-1133">Transmembrane helix</keyword>
<evidence type="ECO:0000313" key="4">
    <source>
        <dbReference type="Proteomes" id="UP001292094"/>
    </source>
</evidence>
<protein>
    <submittedName>
        <fullName evidence="3">Uncharacterized protein</fullName>
    </submittedName>
</protein>
<name>A0AAE1QAA7_9EUCA</name>
<dbReference type="AlphaFoldDB" id="A0AAE1QAA7"/>
<dbReference type="Proteomes" id="UP001292094">
    <property type="component" value="Unassembled WGS sequence"/>
</dbReference>
<evidence type="ECO:0000256" key="1">
    <source>
        <dbReference type="SAM" id="MobiDB-lite"/>
    </source>
</evidence>
<organism evidence="3 4">
    <name type="scientific">Petrolisthes manimaculis</name>
    <dbReference type="NCBI Taxonomy" id="1843537"/>
    <lineage>
        <taxon>Eukaryota</taxon>
        <taxon>Metazoa</taxon>
        <taxon>Ecdysozoa</taxon>
        <taxon>Arthropoda</taxon>
        <taxon>Crustacea</taxon>
        <taxon>Multicrustacea</taxon>
        <taxon>Malacostraca</taxon>
        <taxon>Eumalacostraca</taxon>
        <taxon>Eucarida</taxon>
        <taxon>Decapoda</taxon>
        <taxon>Pleocyemata</taxon>
        <taxon>Anomura</taxon>
        <taxon>Galatheoidea</taxon>
        <taxon>Porcellanidae</taxon>
        <taxon>Petrolisthes</taxon>
    </lineage>
</organism>
<proteinExistence type="predicted"/>
<keyword evidence="4" id="KW-1185">Reference proteome</keyword>
<comment type="caution">
    <text evidence="3">The sequence shown here is derived from an EMBL/GenBank/DDBJ whole genome shotgun (WGS) entry which is preliminary data.</text>
</comment>
<evidence type="ECO:0000313" key="3">
    <source>
        <dbReference type="EMBL" id="KAK4322831.1"/>
    </source>
</evidence>